<gene>
    <name evidence="2" type="ORF">IU514_10425</name>
</gene>
<evidence type="ECO:0000256" key="1">
    <source>
        <dbReference type="SAM" id="SignalP"/>
    </source>
</evidence>
<accession>A0ABS0B632</accession>
<comment type="caution">
    <text evidence="2">The sequence shown here is derived from an EMBL/GenBank/DDBJ whole genome shotgun (WGS) entry which is preliminary data.</text>
</comment>
<protein>
    <submittedName>
        <fullName evidence="2">EF-hand domain-containing protein</fullName>
    </submittedName>
</protein>
<organism evidence="2 3">
    <name type="scientific">Lysobacter niastensis</name>
    <dbReference type="NCBI Taxonomy" id="380629"/>
    <lineage>
        <taxon>Bacteria</taxon>
        <taxon>Pseudomonadati</taxon>
        <taxon>Pseudomonadota</taxon>
        <taxon>Gammaproteobacteria</taxon>
        <taxon>Lysobacterales</taxon>
        <taxon>Lysobacteraceae</taxon>
        <taxon>Lysobacter</taxon>
    </lineage>
</organism>
<dbReference type="RefSeq" id="WP_194931041.1">
    <property type="nucleotide sequence ID" value="NZ_JADLZT010000005.1"/>
</dbReference>
<feature type="signal peptide" evidence="1">
    <location>
        <begin position="1"/>
        <end position="27"/>
    </location>
</feature>
<keyword evidence="1" id="KW-0732">Signal</keyword>
<feature type="chain" id="PRO_5046856414" evidence="1">
    <location>
        <begin position="28"/>
        <end position="127"/>
    </location>
</feature>
<dbReference type="Gene3D" id="1.10.238.10">
    <property type="entry name" value="EF-hand"/>
    <property type="match status" value="1"/>
</dbReference>
<evidence type="ECO:0000313" key="2">
    <source>
        <dbReference type="EMBL" id="MBF6024444.1"/>
    </source>
</evidence>
<sequence>MSRNTPRNIGALGVALAGLVLTGSAFAMQPLAQGYMLAAGHAAAEGKCGEGQCGDEKFAQVDTDNDALVSRAEFLAVAPGQEALFAQKDVNRDGYISEKESYDSVKAAYETHGKKLPSGLFANPPRK</sequence>
<dbReference type="Proteomes" id="UP001429984">
    <property type="component" value="Unassembled WGS sequence"/>
</dbReference>
<proteinExistence type="predicted"/>
<dbReference type="EMBL" id="JADLZT010000005">
    <property type="protein sequence ID" value="MBF6024444.1"/>
    <property type="molecule type" value="Genomic_DNA"/>
</dbReference>
<dbReference type="SUPFAM" id="SSF47473">
    <property type="entry name" value="EF-hand"/>
    <property type="match status" value="1"/>
</dbReference>
<reference evidence="2 3" key="1">
    <citation type="submission" date="2020-11" db="EMBL/GenBank/DDBJ databases">
        <title>Draft Genome Sequence and Secondary Metabolite Biosynthetic Potential of the Lysobacter niastensis Type strain DSM 18481.</title>
        <authorList>
            <person name="Turrini P."/>
            <person name="Artuso I."/>
            <person name="Tescari M."/>
            <person name="Lugli G.A."/>
            <person name="Frangipani E."/>
            <person name="Ventura M."/>
            <person name="Visca P."/>
        </authorList>
    </citation>
    <scope>NUCLEOTIDE SEQUENCE [LARGE SCALE GENOMIC DNA]</scope>
    <source>
        <strain evidence="2 3">DSM 18481</strain>
    </source>
</reference>
<dbReference type="InterPro" id="IPR011992">
    <property type="entry name" value="EF-hand-dom_pair"/>
</dbReference>
<evidence type="ECO:0000313" key="3">
    <source>
        <dbReference type="Proteomes" id="UP001429984"/>
    </source>
</evidence>
<name>A0ABS0B632_9GAMM</name>
<keyword evidence="3" id="KW-1185">Reference proteome</keyword>